<dbReference type="SMART" id="SM00342">
    <property type="entry name" value="HTH_ARAC"/>
    <property type="match status" value="1"/>
</dbReference>
<dbReference type="PANTHER" id="PTHR46796:SF12">
    <property type="entry name" value="HTH-TYPE DNA-BINDING TRANSCRIPTIONAL ACTIVATOR EUTR"/>
    <property type="match status" value="1"/>
</dbReference>
<dbReference type="AlphaFoldDB" id="A0A919JY93"/>
<gene>
    <name evidence="5" type="ORF">Ari01nite_49060</name>
</gene>
<name>A0A919JY93_9ACTN</name>
<dbReference type="InterPro" id="IPR050204">
    <property type="entry name" value="AraC_XylS_family_regulators"/>
</dbReference>
<dbReference type="Gene3D" id="1.10.10.60">
    <property type="entry name" value="Homeodomain-like"/>
    <property type="match status" value="1"/>
</dbReference>
<feature type="domain" description="HTH araC/xylS-type" evidence="4">
    <location>
        <begin position="206"/>
        <end position="307"/>
    </location>
</feature>
<keyword evidence="6" id="KW-1185">Reference proteome</keyword>
<dbReference type="Proteomes" id="UP000636960">
    <property type="component" value="Unassembled WGS sequence"/>
</dbReference>
<dbReference type="InterPro" id="IPR009057">
    <property type="entry name" value="Homeodomain-like_sf"/>
</dbReference>
<evidence type="ECO:0000313" key="6">
    <source>
        <dbReference type="Proteomes" id="UP000636960"/>
    </source>
</evidence>
<keyword evidence="1" id="KW-0805">Transcription regulation</keyword>
<dbReference type="InterPro" id="IPR018060">
    <property type="entry name" value="HTH_AraC"/>
</dbReference>
<dbReference type="GO" id="GO:0003700">
    <property type="term" value="F:DNA-binding transcription factor activity"/>
    <property type="evidence" value="ECO:0007669"/>
    <property type="project" value="InterPro"/>
</dbReference>
<dbReference type="SUPFAM" id="SSF46689">
    <property type="entry name" value="Homeodomain-like"/>
    <property type="match status" value="2"/>
</dbReference>
<reference evidence="5" key="1">
    <citation type="submission" date="2021-01" db="EMBL/GenBank/DDBJ databases">
        <title>Whole genome shotgun sequence of Actinoplanes rishiriensis NBRC 108556.</title>
        <authorList>
            <person name="Komaki H."/>
            <person name="Tamura T."/>
        </authorList>
    </citation>
    <scope>NUCLEOTIDE SEQUENCE</scope>
    <source>
        <strain evidence="5">NBRC 108556</strain>
    </source>
</reference>
<evidence type="ECO:0000256" key="3">
    <source>
        <dbReference type="ARBA" id="ARBA00023163"/>
    </source>
</evidence>
<evidence type="ECO:0000256" key="2">
    <source>
        <dbReference type="ARBA" id="ARBA00023125"/>
    </source>
</evidence>
<dbReference type="PROSITE" id="PS01124">
    <property type="entry name" value="HTH_ARAC_FAMILY_2"/>
    <property type="match status" value="1"/>
</dbReference>
<dbReference type="RefSeq" id="WP_203784416.1">
    <property type="nucleotide sequence ID" value="NZ_BOMV01000057.1"/>
</dbReference>
<accession>A0A919JY93</accession>
<organism evidence="5 6">
    <name type="scientific">Paractinoplanes rishiriensis</name>
    <dbReference type="NCBI Taxonomy" id="1050105"/>
    <lineage>
        <taxon>Bacteria</taxon>
        <taxon>Bacillati</taxon>
        <taxon>Actinomycetota</taxon>
        <taxon>Actinomycetes</taxon>
        <taxon>Micromonosporales</taxon>
        <taxon>Micromonosporaceae</taxon>
        <taxon>Paractinoplanes</taxon>
    </lineage>
</organism>
<protein>
    <recommendedName>
        <fullName evidence="4">HTH araC/xylS-type domain-containing protein</fullName>
    </recommendedName>
</protein>
<dbReference type="EMBL" id="BOMV01000057">
    <property type="protein sequence ID" value="GIE97441.1"/>
    <property type="molecule type" value="Genomic_DNA"/>
</dbReference>
<dbReference type="PANTHER" id="PTHR46796">
    <property type="entry name" value="HTH-TYPE TRANSCRIPTIONAL ACTIVATOR RHAS-RELATED"/>
    <property type="match status" value="1"/>
</dbReference>
<proteinExistence type="predicted"/>
<dbReference type="GO" id="GO:0043565">
    <property type="term" value="F:sequence-specific DNA binding"/>
    <property type="evidence" value="ECO:0007669"/>
    <property type="project" value="InterPro"/>
</dbReference>
<keyword evidence="3" id="KW-0804">Transcription</keyword>
<comment type="caution">
    <text evidence="5">The sequence shown here is derived from an EMBL/GenBank/DDBJ whole genome shotgun (WGS) entry which is preliminary data.</text>
</comment>
<sequence>MAIVLETTDRDDVRRFLRDSCGAFLLRVSGDSREPVRVSRCDLGPIQLLRIAGRLGLEVGGPLSAYAVALVNDGEVICRSGPQDCRHRAGEVFLAGQPGQQYRAVLHRPDLRLALLDPELVGEIVGRPPRPLRFTGGRPVSAEAAASWRTTYDYVHAALVDQPGAAGDPMVADSLARMLAAVALTTFPHNGVRPPPPDDRRPVTLHEAVDFIDTNAHRDIDLGAIAGAAHVTVRALQLSFRRHLDTTPMTHLRRVRLAHAHRELLGADPATGSVSEVAARWGFSSHSRFTAMYHATYGCSPSATLGSR</sequence>
<evidence type="ECO:0000313" key="5">
    <source>
        <dbReference type="EMBL" id="GIE97441.1"/>
    </source>
</evidence>
<evidence type="ECO:0000259" key="4">
    <source>
        <dbReference type="PROSITE" id="PS01124"/>
    </source>
</evidence>
<keyword evidence="2" id="KW-0238">DNA-binding</keyword>
<evidence type="ECO:0000256" key="1">
    <source>
        <dbReference type="ARBA" id="ARBA00023015"/>
    </source>
</evidence>
<dbReference type="Pfam" id="PF12833">
    <property type="entry name" value="HTH_18"/>
    <property type="match status" value="1"/>
</dbReference>